<dbReference type="CDD" id="cd08829">
    <property type="entry name" value="SPFH_paraslipin"/>
    <property type="match status" value="1"/>
</dbReference>
<dbReference type="PANTHER" id="PTHR43327:SF10">
    <property type="entry name" value="STOMATIN-LIKE PROTEIN 2, MITOCHONDRIAL"/>
    <property type="match status" value="1"/>
</dbReference>
<dbReference type="PROSITE" id="PS01270">
    <property type="entry name" value="BAND_7"/>
    <property type="match status" value="1"/>
</dbReference>
<evidence type="ECO:0000256" key="3">
    <source>
        <dbReference type="ARBA" id="ARBA00022692"/>
    </source>
</evidence>
<evidence type="ECO:0000256" key="5">
    <source>
        <dbReference type="ARBA" id="ARBA00023136"/>
    </source>
</evidence>
<reference evidence="8 9" key="1">
    <citation type="submission" date="2015-09" db="EMBL/GenBank/DDBJ databases">
        <title>Draft genome sequence of Hydrogenibacillus schlegelii DSM 2000.</title>
        <authorList>
            <person name="Hemp J."/>
        </authorList>
    </citation>
    <scope>NUCLEOTIDE SEQUENCE [LARGE SCALE GENOMIC DNA]</scope>
    <source>
        <strain evidence="8 9">MA 48</strain>
    </source>
</reference>
<dbReference type="InterPro" id="IPR001972">
    <property type="entry name" value="Stomatin_HflK_fam"/>
</dbReference>
<dbReference type="PRINTS" id="PR00721">
    <property type="entry name" value="STOMATIN"/>
</dbReference>
<feature type="domain" description="Band 7" evidence="7">
    <location>
        <begin position="23"/>
        <end position="181"/>
    </location>
</feature>
<keyword evidence="5 6" id="KW-0472">Membrane</keyword>
<evidence type="ECO:0000256" key="6">
    <source>
        <dbReference type="SAM" id="Phobius"/>
    </source>
</evidence>
<dbReference type="AlphaFoldDB" id="A0A179IMJ7"/>
<evidence type="ECO:0000259" key="7">
    <source>
        <dbReference type="SMART" id="SM00244"/>
    </source>
</evidence>
<evidence type="ECO:0000256" key="4">
    <source>
        <dbReference type="ARBA" id="ARBA00022989"/>
    </source>
</evidence>
<feature type="transmembrane region" description="Helical" evidence="6">
    <location>
        <begin position="6"/>
        <end position="22"/>
    </location>
</feature>
<dbReference type="PANTHER" id="PTHR43327">
    <property type="entry name" value="STOMATIN-LIKE PROTEIN 2, MITOCHONDRIAL"/>
    <property type="match status" value="1"/>
</dbReference>
<dbReference type="GO" id="GO:0005886">
    <property type="term" value="C:plasma membrane"/>
    <property type="evidence" value="ECO:0007669"/>
    <property type="project" value="UniProtKB-ARBA"/>
</dbReference>
<accession>A0A179IMJ7</accession>
<keyword evidence="3 6" id="KW-0812">Transmembrane</keyword>
<dbReference type="GO" id="GO:0098552">
    <property type="term" value="C:side of membrane"/>
    <property type="evidence" value="ECO:0007669"/>
    <property type="project" value="UniProtKB-ARBA"/>
</dbReference>
<keyword evidence="4 6" id="KW-1133">Transmembrane helix</keyword>
<dbReference type="InterPro" id="IPR050710">
    <property type="entry name" value="Band7/mec-2_domain"/>
</dbReference>
<dbReference type="SUPFAM" id="SSF117892">
    <property type="entry name" value="Band 7/SPFH domain"/>
    <property type="match status" value="1"/>
</dbReference>
<dbReference type="OrthoDB" id="9809197at2"/>
<comment type="similarity">
    <text evidence="2">Belongs to the band 7/mec-2 family.</text>
</comment>
<organism evidence="8 9">
    <name type="scientific">Hydrogenibacillus schlegelii</name>
    <name type="common">Bacillus schlegelii</name>
    <dbReference type="NCBI Taxonomy" id="1484"/>
    <lineage>
        <taxon>Bacteria</taxon>
        <taxon>Bacillati</taxon>
        <taxon>Bacillota</taxon>
        <taxon>Bacilli</taxon>
        <taxon>Bacillales</taxon>
        <taxon>Bacillales Family X. Incertae Sedis</taxon>
        <taxon>Hydrogenibacillus</taxon>
    </lineage>
</organism>
<gene>
    <name evidence="8" type="ORF">SA87_03200</name>
</gene>
<dbReference type="Gene3D" id="3.30.479.30">
    <property type="entry name" value="Band 7 domain"/>
    <property type="match status" value="1"/>
</dbReference>
<sequence length="314" mass="35150">MFTTLFNVVLFLIAVYLVVLLIRSVRIVRQAEVCVVERLGKFHRVLDSGIHLIIPIIDRVAAVKDLREHVVEFPPQSMITRDNVSIQIDSVVYYQITDPIRNQYEIANPIAAIENLTATTLRNLIGELDLDQTLTSRDTVNAKLRAVLDEATDKWGIKINRVEIKNIVPPKEIQDAMERQMRAERIRREAVLMAQGEKESNILKAEGLKQAKILEAEAEREAAIRRAEGEKQSQILRAEGEAQAILTRAEAQARGQRMIFEAIKQAAPTKEVVQIRSLEALEKVAEGQATKLIVPSDVASLLGVVAGAKEVLDR</sequence>
<protein>
    <submittedName>
        <fullName evidence="8">Peptidase</fullName>
    </submittedName>
</protein>
<evidence type="ECO:0000256" key="2">
    <source>
        <dbReference type="ARBA" id="ARBA00008164"/>
    </source>
</evidence>
<dbReference type="Pfam" id="PF01145">
    <property type="entry name" value="Band_7"/>
    <property type="match status" value="1"/>
</dbReference>
<dbReference type="InterPro" id="IPR001107">
    <property type="entry name" value="Band_7"/>
</dbReference>
<evidence type="ECO:0000313" key="9">
    <source>
        <dbReference type="Proteomes" id="UP000243024"/>
    </source>
</evidence>
<comment type="caution">
    <text evidence="8">The sequence shown here is derived from an EMBL/GenBank/DDBJ whole genome shotgun (WGS) entry which is preliminary data.</text>
</comment>
<keyword evidence="9" id="KW-1185">Reference proteome</keyword>
<evidence type="ECO:0000313" key="8">
    <source>
        <dbReference type="EMBL" id="OAR03858.1"/>
    </source>
</evidence>
<dbReference type="EMBL" id="JXBB01000034">
    <property type="protein sequence ID" value="OAR03858.1"/>
    <property type="molecule type" value="Genomic_DNA"/>
</dbReference>
<dbReference type="Proteomes" id="UP000243024">
    <property type="component" value="Unassembled WGS sequence"/>
</dbReference>
<dbReference type="InterPro" id="IPR018080">
    <property type="entry name" value="Band_7/stomatin-like_CS"/>
</dbReference>
<dbReference type="SMART" id="SM00244">
    <property type="entry name" value="PHB"/>
    <property type="match status" value="1"/>
</dbReference>
<name>A0A179IMJ7_HYDSH</name>
<dbReference type="FunFam" id="3.30.479.30:FF:000004">
    <property type="entry name" value="Putative membrane protease family, stomatin"/>
    <property type="match status" value="1"/>
</dbReference>
<evidence type="ECO:0000256" key="1">
    <source>
        <dbReference type="ARBA" id="ARBA00004167"/>
    </source>
</evidence>
<comment type="subcellular location">
    <subcellularLocation>
        <location evidence="1">Membrane</location>
        <topology evidence="1">Single-pass membrane protein</topology>
    </subcellularLocation>
</comment>
<dbReference type="InterPro" id="IPR036013">
    <property type="entry name" value="Band_7/SPFH_dom_sf"/>
</dbReference>
<proteinExistence type="inferred from homology"/>
<dbReference type="STRING" id="1484.SA87_03200"/>
<dbReference type="RefSeq" id="WP_066202106.1">
    <property type="nucleotide sequence ID" value="NZ_CBCSAS010000001.1"/>
</dbReference>